<dbReference type="GO" id="GO:0003964">
    <property type="term" value="F:RNA-directed DNA polymerase activity"/>
    <property type="evidence" value="ECO:0007669"/>
    <property type="project" value="UniProtKB-KW"/>
</dbReference>
<keyword evidence="11" id="KW-1185">Reference proteome</keyword>
<organism evidence="10 11">
    <name type="scientific">Artemia franciscana</name>
    <name type="common">Brine shrimp</name>
    <name type="synonym">Artemia sanfranciscana</name>
    <dbReference type="NCBI Taxonomy" id="6661"/>
    <lineage>
        <taxon>Eukaryota</taxon>
        <taxon>Metazoa</taxon>
        <taxon>Ecdysozoa</taxon>
        <taxon>Arthropoda</taxon>
        <taxon>Crustacea</taxon>
        <taxon>Branchiopoda</taxon>
        <taxon>Anostraca</taxon>
        <taxon>Artemiidae</taxon>
        <taxon>Artemia</taxon>
    </lineage>
</organism>
<dbReference type="InterPro" id="IPR050951">
    <property type="entry name" value="Retrovirus_Pol_polyprotein"/>
</dbReference>
<dbReference type="CDD" id="cd09274">
    <property type="entry name" value="RNase_HI_RT_Ty3"/>
    <property type="match status" value="1"/>
</dbReference>
<evidence type="ECO:0000256" key="3">
    <source>
        <dbReference type="ARBA" id="ARBA00022695"/>
    </source>
</evidence>
<dbReference type="InterPro" id="IPR043502">
    <property type="entry name" value="DNA/RNA_pol_sf"/>
</dbReference>
<reference evidence="10" key="1">
    <citation type="submission" date="2023-07" db="EMBL/GenBank/DDBJ databases">
        <title>Chromosome-level genome assembly of Artemia franciscana.</title>
        <authorList>
            <person name="Jo E."/>
        </authorList>
    </citation>
    <scope>NUCLEOTIDE SEQUENCE</scope>
    <source>
        <tissue evidence="10">Whole body</tissue>
    </source>
</reference>
<dbReference type="Gene3D" id="3.10.10.10">
    <property type="entry name" value="HIV Type 1 Reverse Transcriptase, subunit A, domain 1"/>
    <property type="match status" value="1"/>
</dbReference>
<name>A0AA88HL67_ARTSF</name>
<dbReference type="CDD" id="cd01647">
    <property type="entry name" value="RT_LTR"/>
    <property type="match status" value="1"/>
</dbReference>
<dbReference type="InterPro" id="IPR000477">
    <property type="entry name" value="RT_dom"/>
</dbReference>
<evidence type="ECO:0000256" key="1">
    <source>
        <dbReference type="ARBA" id="ARBA00012493"/>
    </source>
</evidence>
<dbReference type="GO" id="GO:0016787">
    <property type="term" value="F:hydrolase activity"/>
    <property type="evidence" value="ECO:0007669"/>
    <property type="project" value="UniProtKB-KW"/>
</dbReference>
<dbReference type="InterPro" id="IPR043128">
    <property type="entry name" value="Rev_trsase/Diguanyl_cyclase"/>
</dbReference>
<evidence type="ECO:0000259" key="9">
    <source>
        <dbReference type="Pfam" id="PF17917"/>
    </source>
</evidence>
<dbReference type="GO" id="GO:0004519">
    <property type="term" value="F:endonuclease activity"/>
    <property type="evidence" value="ECO:0007669"/>
    <property type="project" value="UniProtKB-KW"/>
</dbReference>
<dbReference type="InterPro" id="IPR041373">
    <property type="entry name" value="RT_RNaseH"/>
</dbReference>
<dbReference type="AlphaFoldDB" id="A0AA88HL67"/>
<comment type="caution">
    <text evidence="10">The sequence shown here is derived from an EMBL/GenBank/DDBJ whole genome shotgun (WGS) entry which is preliminary data.</text>
</comment>
<evidence type="ECO:0000256" key="6">
    <source>
        <dbReference type="ARBA" id="ARBA00022801"/>
    </source>
</evidence>
<dbReference type="InterPro" id="IPR021109">
    <property type="entry name" value="Peptidase_aspartic_dom_sf"/>
</dbReference>
<gene>
    <name evidence="10" type="ORF">QYM36_012579</name>
</gene>
<accession>A0AA88HL67</accession>
<proteinExistence type="predicted"/>
<dbReference type="PANTHER" id="PTHR37984">
    <property type="entry name" value="PROTEIN CBG26694"/>
    <property type="match status" value="1"/>
</dbReference>
<dbReference type="Pfam" id="PF00078">
    <property type="entry name" value="RVT_1"/>
    <property type="match status" value="1"/>
</dbReference>
<evidence type="ECO:0000256" key="7">
    <source>
        <dbReference type="ARBA" id="ARBA00022918"/>
    </source>
</evidence>
<evidence type="ECO:0000256" key="4">
    <source>
        <dbReference type="ARBA" id="ARBA00022722"/>
    </source>
</evidence>
<dbReference type="EMBL" id="JAVRJZ010000016">
    <property type="protein sequence ID" value="KAK2711455.1"/>
    <property type="molecule type" value="Genomic_DNA"/>
</dbReference>
<evidence type="ECO:0000256" key="2">
    <source>
        <dbReference type="ARBA" id="ARBA00022679"/>
    </source>
</evidence>
<dbReference type="Proteomes" id="UP001187531">
    <property type="component" value="Unassembled WGS sequence"/>
</dbReference>
<evidence type="ECO:0000313" key="10">
    <source>
        <dbReference type="EMBL" id="KAK2711455.1"/>
    </source>
</evidence>
<keyword evidence="7" id="KW-0695">RNA-directed DNA polymerase</keyword>
<keyword evidence="2" id="KW-0808">Transferase</keyword>
<keyword evidence="6" id="KW-0378">Hydrolase</keyword>
<feature type="domain" description="Reverse transcriptase RNase H-like" evidence="9">
    <location>
        <begin position="468"/>
        <end position="565"/>
    </location>
</feature>
<sequence>MSSEGKICTQCKKPNHFKRVCRSNENVNTIDEETESFREAVDDQETIFLYAIDKGRGKDEALVPLTLNNQLSVNFKIDTGAQANVLPKNIFDKLDLKPNLQSTNQRLTSYYGAKIPVIGTCDLTCSHKQCPRGAHRFYVVDSASTPIVGYRSSIDLNLIKLVLNVNAKQTSIDEKNKNLFEGNGRLEGECNIHLKDGSIPTVYPARRVPEALKDKLQDELNRMESLKKLCIDPVDLNKCIKHPYYPTPTLEDVTAKLHGAKEFSKMDARSGYWSLVLSATASEMPTFSTIYGRYRFLRMPFGLLSAQDEFQRRMEEAFEGLEGVAIIIDDILVYGANQEEHDERLQAVMERALEKGVKFNKDKCTFSASSVCYFGHVIGADGMKPDPEKLKAIEEMPRPQSREELLTLLGMLNYLAKYIPDLFTRNKSLREILKCEPFSWSPENDHTLVELKQSIVSGISFFNYKSLNVELKVDASSHGLGANLCSDGEVVVYASRALSKTEQKYSQLEKELYAIVYGCKHFHHYLYGRRVNGITDHRPLETIVRNPIHKAPPRVQRLILQLQPYDLHLQFRPGSEISIADALSRLHLPDINEKIATEIDVYVHQISRHLP</sequence>
<dbReference type="Pfam" id="PF17917">
    <property type="entry name" value="RT_RNaseH"/>
    <property type="match status" value="1"/>
</dbReference>
<dbReference type="SUPFAM" id="SSF56672">
    <property type="entry name" value="DNA/RNA polymerases"/>
    <property type="match status" value="1"/>
</dbReference>
<protein>
    <recommendedName>
        <fullName evidence="1">RNA-directed DNA polymerase</fullName>
        <ecNumber evidence="1">2.7.7.49</ecNumber>
    </recommendedName>
</protein>
<evidence type="ECO:0000313" key="11">
    <source>
        <dbReference type="Proteomes" id="UP001187531"/>
    </source>
</evidence>
<keyword evidence="5" id="KW-0255">Endonuclease</keyword>
<dbReference type="EC" id="2.7.7.49" evidence="1"/>
<evidence type="ECO:0000259" key="8">
    <source>
        <dbReference type="Pfam" id="PF00078"/>
    </source>
</evidence>
<dbReference type="Gene3D" id="3.30.70.270">
    <property type="match status" value="2"/>
</dbReference>
<dbReference type="PANTHER" id="PTHR37984:SF7">
    <property type="entry name" value="INTEGRASE CATALYTIC DOMAIN-CONTAINING PROTEIN"/>
    <property type="match status" value="1"/>
</dbReference>
<feature type="domain" description="Reverse transcriptase" evidence="8">
    <location>
        <begin position="238"/>
        <end position="378"/>
    </location>
</feature>
<keyword evidence="4" id="KW-0540">Nuclease</keyword>
<keyword evidence="3" id="KW-0548">Nucleotidyltransferase</keyword>
<dbReference type="CDD" id="cd05481">
    <property type="entry name" value="retropepsin_like_LTR_1"/>
    <property type="match status" value="1"/>
</dbReference>
<feature type="non-terminal residue" evidence="10">
    <location>
        <position position="611"/>
    </location>
</feature>
<dbReference type="Gene3D" id="2.40.70.10">
    <property type="entry name" value="Acid Proteases"/>
    <property type="match status" value="1"/>
</dbReference>
<evidence type="ECO:0000256" key="5">
    <source>
        <dbReference type="ARBA" id="ARBA00022759"/>
    </source>
</evidence>